<protein>
    <recommendedName>
        <fullName evidence="11">FIT family protein</fullName>
    </recommendedName>
</protein>
<dbReference type="HAMAP" id="MF_03230">
    <property type="entry name" value="FITM2"/>
    <property type="match status" value="1"/>
</dbReference>
<dbReference type="Pfam" id="PF10261">
    <property type="entry name" value="FIT"/>
    <property type="match status" value="2"/>
</dbReference>
<keyword evidence="7 8" id="KW-0472">Membrane</keyword>
<dbReference type="PANTHER" id="PTHR23129:SF0">
    <property type="entry name" value="ACYL-COENZYME A DIPHOSPHATASE FITM2"/>
    <property type="match status" value="1"/>
</dbReference>
<keyword evidence="5 8" id="KW-1133">Transmembrane helix</keyword>
<comment type="caution">
    <text evidence="9">The sequence shown here is derived from an EMBL/GenBank/DDBJ whole genome shotgun (WGS) entry which is preliminary data.</text>
</comment>
<evidence type="ECO:0000313" key="10">
    <source>
        <dbReference type="Proteomes" id="UP001331761"/>
    </source>
</evidence>
<feature type="transmembrane region" description="Helical" evidence="8">
    <location>
        <begin position="213"/>
        <end position="240"/>
    </location>
</feature>
<evidence type="ECO:0000256" key="5">
    <source>
        <dbReference type="ARBA" id="ARBA00022989"/>
    </source>
</evidence>
<evidence type="ECO:0008006" key="11">
    <source>
        <dbReference type="Google" id="ProtNLM"/>
    </source>
</evidence>
<dbReference type="InterPro" id="IPR019388">
    <property type="entry name" value="FIT"/>
</dbReference>
<feature type="transmembrane region" description="Helical" evidence="8">
    <location>
        <begin position="20"/>
        <end position="37"/>
    </location>
</feature>
<evidence type="ECO:0000256" key="4">
    <source>
        <dbReference type="ARBA" id="ARBA00022824"/>
    </source>
</evidence>
<dbReference type="GO" id="GO:0008654">
    <property type="term" value="P:phospholipid biosynthetic process"/>
    <property type="evidence" value="ECO:0007669"/>
    <property type="project" value="TreeGrafter"/>
</dbReference>
<evidence type="ECO:0000256" key="8">
    <source>
        <dbReference type="SAM" id="Phobius"/>
    </source>
</evidence>
<comment type="subcellular location">
    <subcellularLocation>
        <location evidence="1">Endoplasmic reticulum membrane</location>
        <topology evidence="1">Multi-pass membrane protein</topology>
    </subcellularLocation>
</comment>
<keyword evidence="10" id="KW-1185">Reference proteome</keyword>
<dbReference type="AlphaFoldDB" id="A0AAN8FLR7"/>
<dbReference type="GO" id="GO:0019915">
    <property type="term" value="P:lipid storage"/>
    <property type="evidence" value="ECO:0007669"/>
    <property type="project" value="InterPro"/>
</dbReference>
<dbReference type="PANTHER" id="PTHR23129">
    <property type="entry name" value="ACYL-COENZYME A DIPHOSPHATASE FITM2"/>
    <property type="match status" value="1"/>
</dbReference>
<accession>A0AAN8FLR7</accession>
<feature type="transmembrane region" description="Helical" evidence="8">
    <location>
        <begin position="44"/>
        <end position="63"/>
    </location>
</feature>
<dbReference type="GO" id="GO:0034389">
    <property type="term" value="P:lipid droplet organization"/>
    <property type="evidence" value="ECO:0007669"/>
    <property type="project" value="InterPro"/>
</dbReference>
<dbReference type="EMBL" id="WIXE01023453">
    <property type="protein sequence ID" value="KAK5966503.1"/>
    <property type="molecule type" value="Genomic_DNA"/>
</dbReference>
<evidence type="ECO:0000256" key="6">
    <source>
        <dbReference type="ARBA" id="ARBA00023098"/>
    </source>
</evidence>
<evidence type="ECO:0000256" key="7">
    <source>
        <dbReference type="ARBA" id="ARBA00023136"/>
    </source>
</evidence>
<dbReference type="Proteomes" id="UP001331761">
    <property type="component" value="Unassembled WGS sequence"/>
</dbReference>
<keyword evidence="6" id="KW-0443">Lipid metabolism</keyword>
<keyword evidence="4" id="KW-0256">Endoplasmic reticulum</keyword>
<dbReference type="GO" id="GO:0010945">
    <property type="term" value="F:coenzyme A diphosphatase activity"/>
    <property type="evidence" value="ECO:0007669"/>
    <property type="project" value="InterPro"/>
</dbReference>
<reference evidence="9 10" key="1">
    <citation type="submission" date="2019-10" db="EMBL/GenBank/DDBJ databases">
        <title>Assembly and Annotation for the nematode Trichostrongylus colubriformis.</title>
        <authorList>
            <person name="Martin J."/>
        </authorList>
    </citation>
    <scope>NUCLEOTIDE SEQUENCE [LARGE SCALE GENOMIC DNA]</scope>
    <source>
        <strain evidence="9">G859</strain>
        <tissue evidence="9">Whole worm</tissue>
    </source>
</reference>
<keyword evidence="2 8" id="KW-0812">Transmembrane</keyword>
<evidence type="ECO:0000256" key="2">
    <source>
        <dbReference type="ARBA" id="ARBA00022692"/>
    </source>
</evidence>
<keyword evidence="3" id="KW-0378">Hydrolase</keyword>
<proteinExistence type="inferred from homology"/>
<sequence>MNSEVPSTTSQRRSVVKSSVPNIILGVAIQVARRFLFVDPKKKAIACLAFVILLSMVGSFVSLDSTHYLVQKYSVFNQYGVKLGWMWTCFMVGPFIWFSSRAHHRDRDKSLIDILRLAVATFCWYASIWQFHRLMQWTSRCDLSIRYTRAECKEKGGVWIPGFDISGHCFLLIYSMLVMAEEAHAFREWQQVVHRDDDCGIVMKERQERRVKLAQYFVVGMLVLNIIWIKQLTISILYYHMMVDKIAGALVAIFWWYITYHILYPNGFLLPPIHRTKATTIKRRL</sequence>
<gene>
    <name evidence="9" type="ORF">GCK32_014340</name>
</gene>
<evidence type="ECO:0000256" key="3">
    <source>
        <dbReference type="ARBA" id="ARBA00022801"/>
    </source>
</evidence>
<feature type="transmembrane region" description="Helical" evidence="8">
    <location>
        <begin position="83"/>
        <end position="102"/>
    </location>
</feature>
<feature type="transmembrane region" description="Helical" evidence="8">
    <location>
        <begin position="246"/>
        <end position="264"/>
    </location>
</feature>
<evidence type="ECO:0000313" key="9">
    <source>
        <dbReference type="EMBL" id="KAK5966503.1"/>
    </source>
</evidence>
<dbReference type="GO" id="GO:0005789">
    <property type="term" value="C:endoplasmic reticulum membrane"/>
    <property type="evidence" value="ECO:0007669"/>
    <property type="project" value="UniProtKB-SubCell"/>
</dbReference>
<dbReference type="InterPro" id="IPR046401">
    <property type="entry name" value="FITM1/2"/>
</dbReference>
<organism evidence="9 10">
    <name type="scientific">Trichostrongylus colubriformis</name>
    <name type="common">Black scour worm</name>
    <dbReference type="NCBI Taxonomy" id="6319"/>
    <lineage>
        <taxon>Eukaryota</taxon>
        <taxon>Metazoa</taxon>
        <taxon>Ecdysozoa</taxon>
        <taxon>Nematoda</taxon>
        <taxon>Chromadorea</taxon>
        <taxon>Rhabditida</taxon>
        <taxon>Rhabditina</taxon>
        <taxon>Rhabditomorpha</taxon>
        <taxon>Strongyloidea</taxon>
        <taxon>Trichostrongylidae</taxon>
        <taxon>Trichostrongylus</taxon>
    </lineage>
</organism>
<evidence type="ECO:0000256" key="1">
    <source>
        <dbReference type="ARBA" id="ARBA00004477"/>
    </source>
</evidence>
<name>A0AAN8FLR7_TRICO</name>